<feature type="region of interest" description="Disordered" evidence="1">
    <location>
        <begin position="219"/>
        <end position="307"/>
    </location>
</feature>
<gene>
    <name evidence="2" type="ORF">Tci_233869</name>
</gene>
<accession>A0A699GWP3</accession>
<comment type="caution">
    <text evidence="2">The sequence shown here is derived from an EMBL/GenBank/DDBJ whole genome shotgun (WGS) entry which is preliminary data.</text>
</comment>
<feature type="compositionally biased region" description="Low complexity" evidence="1">
    <location>
        <begin position="227"/>
        <end position="244"/>
    </location>
</feature>
<organism evidence="2">
    <name type="scientific">Tanacetum cinerariifolium</name>
    <name type="common">Dalmatian daisy</name>
    <name type="synonym">Chrysanthemum cinerariifolium</name>
    <dbReference type="NCBI Taxonomy" id="118510"/>
    <lineage>
        <taxon>Eukaryota</taxon>
        <taxon>Viridiplantae</taxon>
        <taxon>Streptophyta</taxon>
        <taxon>Embryophyta</taxon>
        <taxon>Tracheophyta</taxon>
        <taxon>Spermatophyta</taxon>
        <taxon>Magnoliopsida</taxon>
        <taxon>eudicotyledons</taxon>
        <taxon>Gunneridae</taxon>
        <taxon>Pentapetalae</taxon>
        <taxon>asterids</taxon>
        <taxon>campanulids</taxon>
        <taxon>Asterales</taxon>
        <taxon>Asteraceae</taxon>
        <taxon>Asteroideae</taxon>
        <taxon>Anthemideae</taxon>
        <taxon>Anthemidinae</taxon>
        <taxon>Tanacetum</taxon>
    </lineage>
</organism>
<protein>
    <submittedName>
        <fullName evidence="2">Uncharacterized protein</fullName>
    </submittedName>
</protein>
<evidence type="ECO:0000313" key="2">
    <source>
        <dbReference type="EMBL" id="GEW61893.1"/>
    </source>
</evidence>
<name>A0A699GWP3_TANCI</name>
<sequence length="696" mass="79654">MTHPHSKRNVVPTTVLTQSRFVLLNAAKPVPTVVTQSTVKCTRTVKNVFNKAHSPVRRPINQRAATKNSNFNKKVTNVKVNKFEEIDRGYVVFGGDPKGENQPNDNACIQENLDAGKVGKDIVSAQQYVLLPLWSSDSQDLQNTDDDIADDAFDVTENKNDVHVFANESDKTDNKKHDEKAKRDDKGKSPIDSLKGVRDLRAEFEEFSFNSTNRLNAISEPVNATGPNPTNSTNSFNTSSPSINDVRPNFEIGKKSSFVDPSKYPDDPDMPELEDNVYSDDEEDVGAKADLSNCSSNKEYDKDDVKSASTPIETKKILLKDPNGEDVDVHIYRSQVNVVKVEKVNGDVQLQDLINDKKLVVTEAIIRRDLHLDDVDGVECLPNVEIFEELARIGYEKPPPKLTFYKAFFFAQWNSMASVVICLATGKKFNYSKYLFDNMVRNVESPSKFSMYPRFIQVLLDHQVDDMTTHTTRYKSLALTQKVFANMRRVRKGFSGVETPLFYSMLVQSQQQADADKEKRVVDETLLQERIKKLRAAEVSRFESTQEIPSDDPKEITKKDVQNMLEIVPVPKFKVEALQVKYPIIDWEIYTEDMLKGFDKEVLVSLWNLVKERFSSTEPIEDKERALWVELKRLFEPYANDVLWKLQRCMHAPLTRRMYSDCRVHHKLQVEKDNEMARDLVLKIYMEANRPRNKSV</sequence>
<reference evidence="2" key="1">
    <citation type="journal article" date="2019" name="Sci. Rep.">
        <title>Draft genome of Tanacetum cinerariifolium, the natural source of mosquito coil.</title>
        <authorList>
            <person name="Yamashiro T."/>
            <person name="Shiraishi A."/>
            <person name="Satake H."/>
            <person name="Nakayama K."/>
        </authorList>
    </citation>
    <scope>NUCLEOTIDE SEQUENCE</scope>
</reference>
<feature type="compositionally biased region" description="Acidic residues" evidence="1">
    <location>
        <begin position="267"/>
        <end position="284"/>
    </location>
</feature>
<feature type="region of interest" description="Disordered" evidence="1">
    <location>
        <begin position="163"/>
        <end position="194"/>
    </location>
</feature>
<proteinExistence type="predicted"/>
<dbReference type="AlphaFoldDB" id="A0A699GWP3"/>
<dbReference type="EMBL" id="BKCJ010066185">
    <property type="protein sequence ID" value="GEW61893.1"/>
    <property type="molecule type" value="Genomic_DNA"/>
</dbReference>
<evidence type="ECO:0000256" key="1">
    <source>
        <dbReference type="SAM" id="MobiDB-lite"/>
    </source>
</evidence>